<dbReference type="InterPro" id="IPR000904">
    <property type="entry name" value="Sec7_dom"/>
</dbReference>
<keyword evidence="4" id="KW-0175">Coiled coil</keyword>
<evidence type="ECO:0000256" key="1">
    <source>
        <dbReference type="ARBA" id="ARBA00004236"/>
    </source>
</evidence>
<dbReference type="Proteomes" id="UP000887540">
    <property type="component" value="Unplaced"/>
</dbReference>
<feature type="domain" description="PH" evidence="6">
    <location>
        <begin position="473"/>
        <end position="585"/>
    </location>
</feature>
<dbReference type="PROSITE" id="PS50190">
    <property type="entry name" value="SEC7"/>
    <property type="match status" value="1"/>
</dbReference>
<feature type="domain" description="SEC7" evidence="7">
    <location>
        <begin position="267"/>
        <end position="429"/>
    </location>
</feature>
<proteinExistence type="predicted"/>
<dbReference type="InterPro" id="IPR001849">
    <property type="entry name" value="PH_domain"/>
</dbReference>
<dbReference type="SUPFAM" id="SSF50729">
    <property type="entry name" value="PH domain-like"/>
    <property type="match status" value="1"/>
</dbReference>
<sequence length="760" mass="85385">MPHPSTNGLSSDDDHLNTPVTSNASWTTPPHKSSHNGSIKHSNGTHMIEIDDSPSPFNRSTEGRSPISTSSKMTSPRCEAFVMTGEKILNLNPKISLNYAKIAQDQLPPAVDIDEASPSAMKRGPFEDFPSMHHKLPPSKQRRFGCETAVPASQSEHYLANGVDEHYDYDHDLSLAEDHNPSSLITNIEVTSTTTLPGNLPNSPTNSNPHVLKNDATRVPSFISAKYGHQSTSMPSSPAKRAQEINSQRRGTAAFPTSHITHDWNSEGVSNKSGESLLNSDAISRLATRLFELNGFKRNDVAAFLMKPDDFSLKVTAEYLALFNFAGLRLDAALREFLDHVCLTGESSERARILLHFANRYHECNPALFASSDQIHALTCALILLNTDLHGPNPGKKMSSREFINNLAHTQYPFERNLLKTLYSAVKESPFKYHEEEVKLDGSVKKNGSAKLARKKSQQNKKSTIFADPKDQIDYKHGWVMKKSVYDSDGKRTPFGRRKWQMFYATIRGMVMYLHKNEKGFEGNRFNTFNNCILLHHAMAEVPKDYTKRKNVFRLRTANFGELLFQSSEPSEVSKWIDAINYVSSAFSTPALPAPASSNDLPFHKPLLPSAPTHLSIPDQLRAHMNKMEEMTDKLTKLRENAPSIKTKGKPVYDYFYRERYLDKERERYITYVNVLREKLSAVSQSDLGSTNPLNLHSVQNGCIKGGIVKLGYMKPIMHSVETMTETNSIAKSPPREIRHLNSVEEPEEDKISYKGAMQY</sequence>
<dbReference type="PANTHER" id="PTHR10663">
    <property type="entry name" value="GUANYL-NUCLEOTIDE EXCHANGE FACTOR"/>
    <property type="match status" value="1"/>
</dbReference>
<dbReference type="Pfam" id="PF01369">
    <property type="entry name" value="Sec7"/>
    <property type="match status" value="1"/>
</dbReference>
<keyword evidence="3" id="KW-0472">Membrane</keyword>
<evidence type="ECO:0000256" key="3">
    <source>
        <dbReference type="ARBA" id="ARBA00023136"/>
    </source>
</evidence>
<evidence type="ECO:0000313" key="9">
    <source>
        <dbReference type="WBParaSite" id="ACRNAN_Path_832.g3179.t1"/>
    </source>
</evidence>
<organism evidence="8 9">
    <name type="scientific">Acrobeloides nanus</name>
    <dbReference type="NCBI Taxonomy" id="290746"/>
    <lineage>
        <taxon>Eukaryota</taxon>
        <taxon>Metazoa</taxon>
        <taxon>Ecdysozoa</taxon>
        <taxon>Nematoda</taxon>
        <taxon>Chromadorea</taxon>
        <taxon>Rhabditida</taxon>
        <taxon>Tylenchina</taxon>
        <taxon>Cephalobomorpha</taxon>
        <taxon>Cephaloboidea</taxon>
        <taxon>Cephalobidae</taxon>
        <taxon>Acrobeloides</taxon>
    </lineage>
</organism>
<keyword evidence="8" id="KW-1185">Reference proteome</keyword>
<dbReference type="SUPFAM" id="SSF48425">
    <property type="entry name" value="Sec7 domain"/>
    <property type="match status" value="1"/>
</dbReference>
<dbReference type="InterPro" id="IPR041681">
    <property type="entry name" value="PH_9"/>
</dbReference>
<dbReference type="CDD" id="cd00171">
    <property type="entry name" value="Sec7"/>
    <property type="match status" value="1"/>
</dbReference>
<feature type="compositionally biased region" description="Polar residues" evidence="5">
    <location>
        <begin position="18"/>
        <end position="45"/>
    </location>
</feature>
<dbReference type="Gene3D" id="2.30.29.30">
    <property type="entry name" value="Pleckstrin-homology domain (PH domain)/Phosphotyrosine-binding domain (PTB)"/>
    <property type="match status" value="1"/>
</dbReference>
<dbReference type="CDD" id="cd13295">
    <property type="entry name" value="PH_EFA6"/>
    <property type="match status" value="1"/>
</dbReference>
<evidence type="ECO:0000256" key="5">
    <source>
        <dbReference type="SAM" id="MobiDB-lite"/>
    </source>
</evidence>
<name>A0A914CCJ8_9BILA</name>
<keyword evidence="2" id="KW-1003">Cell membrane</keyword>
<dbReference type="GO" id="GO:0005085">
    <property type="term" value="F:guanyl-nucleotide exchange factor activity"/>
    <property type="evidence" value="ECO:0007669"/>
    <property type="project" value="InterPro"/>
</dbReference>
<reference evidence="9" key="1">
    <citation type="submission" date="2022-11" db="UniProtKB">
        <authorList>
            <consortium name="WormBaseParasite"/>
        </authorList>
    </citation>
    <scope>IDENTIFICATION</scope>
</reference>
<dbReference type="InterPro" id="IPR023394">
    <property type="entry name" value="Sec7_C_sf"/>
</dbReference>
<dbReference type="Gene3D" id="1.10.1000.11">
    <property type="entry name" value="Arf Nucleotide-binding Site Opener,domain 2"/>
    <property type="match status" value="1"/>
</dbReference>
<feature type="compositionally biased region" description="Polar residues" evidence="5">
    <location>
        <begin position="1"/>
        <end position="10"/>
    </location>
</feature>
<accession>A0A914CCJ8</accession>
<comment type="subcellular location">
    <subcellularLocation>
        <location evidence="1">Cell membrane</location>
    </subcellularLocation>
</comment>
<dbReference type="GO" id="GO:0005543">
    <property type="term" value="F:phospholipid binding"/>
    <property type="evidence" value="ECO:0007669"/>
    <property type="project" value="InterPro"/>
</dbReference>
<dbReference type="InterPro" id="IPR035999">
    <property type="entry name" value="Sec7_dom_sf"/>
</dbReference>
<dbReference type="Pfam" id="PF15410">
    <property type="entry name" value="PH_9"/>
    <property type="match status" value="1"/>
</dbReference>
<feature type="region of interest" description="Disordered" evidence="5">
    <location>
        <begin position="1"/>
        <end position="75"/>
    </location>
</feature>
<dbReference type="SMART" id="SM00233">
    <property type="entry name" value="PH"/>
    <property type="match status" value="1"/>
</dbReference>
<protein>
    <submittedName>
        <fullName evidence="9">Uncharacterized protein</fullName>
    </submittedName>
</protein>
<dbReference type="WBParaSite" id="ACRNAN_Path_832.g3179.t1">
    <property type="protein sequence ID" value="ACRNAN_Path_832.g3179.t1"/>
    <property type="gene ID" value="ACRNAN_Path_832.g3179"/>
</dbReference>
<evidence type="ECO:0000259" key="7">
    <source>
        <dbReference type="PROSITE" id="PS50190"/>
    </source>
</evidence>
<evidence type="ECO:0000313" key="8">
    <source>
        <dbReference type="Proteomes" id="UP000887540"/>
    </source>
</evidence>
<dbReference type="PRINTS" id="PR00683">
    <property type="entry name" value="SPECTRINPH"/>
</dbReference>
<dbReference type="PANTHER" id="PTHR10663:SF376">
    <property type="entry name" value="PH AND SEC7 DOMAIN-CONTAINING PROTEIN"/>
    <property type="match status" value="1"/>
</dbReference>
<dbReference type="SMART" id="SM00222">
    <property type="entry name" value="Sec7"/>
    <property type="match status" value="1"/>
</dbReference>
<dbReference type="AlphaFoldDB" id="A0A914CCJ8"/>
<dbReference type="GO" id="GO:0032012">
    <property type="term" value="P:regulation of ARF protein signal transduction"/>
    <property type="evidence" value="ECO:0007669"/>
    <property type="project" value="InterPro"/>
</dbReference>
<feature type="coiled-coil region" evidence="4">
    <location>
        <begin position="621"/>
        <end position="648"/>
    </location>
</feature>
<dbReference type="InterPro" id="IPR001605">
    <property type="entry name" value="PH_dom-spectrin-type"/>
</dbReference>
<evidence type="ECO:0000256" key="4">
    <source>
        <dbReference type="SAM" id="Coils"/>
    </source>
</evidence>
<dbReference type="GO" id="GO:0005886">
    <property type="term" value="C:plasma membrane"/>
    <property type="evidence" value="ECO:0007669"/>
    <property type="project" value="UniProtKB-SubCell"/>
</dbReference>
<dbReference type="PROSITE" id="PS50003">
    <property type="entry name" value="PH_DOMAIN"/>
    <property type="match status" value="1"/>
</dbReference>
<dbReference type="InterPro" id="IPR011993">
    <property type="entry name" value="PH-like_dom_sf"/>
</dbReference>
<evidence type="ECO:0000256" key="2">
    <source>
        <dbReference type="ARBA" id="ARBA00022475"/>
    </source>
</evidence>
<evidence type="ECO:0000259" key="6">
    <source>
        <dbReference type="PROSITE" id="PS50003"/>
    </source>
</evidence>